<dbReference type="PANTHER" id="PTHR30055:SF234">
    <property type="entry name" value="HTH-TYPE TRANSCRIPTIONAL REGULATOR BETI"/>
    <property type="match status" value="1"/>
</dbReference>
<sequence length="190" mass="19439">MRRAVLDAARATAAESGWDAVSLNTVAVRAQVSRPSVYKEFHSRHGLAEALAQEEAASFLAEIAAVLESPAASPGASLAASVDRVLDMARANPLVASIVHAAGNGTDGLLPYLTSRPEPVVGTARRLLANWFRARFPDSSAAACGAAADVTVRLTISLILLPSPGADPAPGRTVAAAALGALGHEDSARI</sequence>
<evidence type="ECO:0000256" key="3">
    <source>
        <dbReference type="ARBA" id="ARBA00023163"/>
    </source>
</evidence>
<gene>
    <name evidence="6" type="ORF">JE024_37700</name>
</gene>
<comment type="caution">
    <text evidence="6">The sequence shown here is derived from an EMBL/GenBank/DDBJ whole genome shotgun (WGS) entry which is preliminary data.</text>
</comment>
<dbReference type="PANTHER" id="PTHR30055">
    <property type="entry name" value="HTH-TYPE TRANSCRIPTIONAL REGULATOR RUTR"/>
    <property type="match status" value="1"/>
</dbReference>
<keyword evidence="2 4" id="KW-0238">DNA-binding</keyword>
<accession>A0ABS2V471</accession>
<dbReference type="Pfam" id="PF18556">
    <property type="entry name" value="TetR_C_35"/>
    <property type="match status" value="1"/>
</dbReference>
<dbReference type="InterPro" id="IPR040611">
    <property type="entry name" value="AlkX_C"/>
</dbReference>
<evidence type="ECO:0000313" key="6">
    <source>
        <dbReference type="EMBL" id="MBM9624302.1"/>
    </source>
</evidence>
<dbReference type="SUPFAM" id="SSF46689">
    <property type="entry name" value="Homeodomain-like"/>
    <property type="match status" value="1"/>
</dbReference>
<dbReference type="Gene3D" id="1.10.357.10">
    <property type="entry name" value="Tetracycline Repressor, domain 2"/>
    <property type="match status" value="1"/>
</dbReference>
<keyword evidence="1" id="KW-0805">Transcription regulation</keyword>
<name>A0ABS2V471_9ACTN</name>
<feature type="DNA-binding region" description="H-T-H motif" evidence="4">
    <location>
        <begin position="22"/>
        <end position="41"/>
    </location>
</feature>
<feature type="domain" description="HTH tetR-type" evidence="5">
    <location>
        <begin position="1"/>
        <end position="59"/>
    </location>
</feature>
<dbReference type="Pfam" id="PF00440">
    <property type="entry name" value="TetR_N"/>
    <property type="match status" value="1"/>
</dbReference>
<dbReference type="InterPro" id="IPR001647">
    <property type="entry name" value="HTH_TetR"/>
</dbReference>
<dbReference type="InterPro" id="IPR009057">
    <property type="entry name" value="Homeodomain-like_sf"/>
</dbReference>
<dbReference type="EMBL" id="JAFEJA010000002">
    <property type="protein sequence ID" value="MBM9624302.1"/>
    <property type="molecule type" value="Genomic_DNA"/>
</dbReference>
<dbReference type="PROSITE" id="PS50977">
    <property type="entry name" value="HTH_TETR_2"/>
    <property type="match status" value="1"/>
</dbReference>
<evidence type="ECO:0000256" key="4">
    <source>
        <dbReference type="PROSITE-ProRule" id="PRU00335"/>
    </source>
</evidence>
<protein>
    <submittedName>
        <fullName evidence="6">TetR family transcriptional regulator</fullName>
    </submittedName>
</protein>
<dbReference type="InterPro" id="IPR050109">
    <property type="entry name" value="HTH-type_TetR-like_transc_reg"/>
</dbReference>
<evidence type="ECO:0000256" key="2">
    <source>
        <dbReference type="ARBA" id="ARBA00023125"/>
    </source>
</evidence>
<dbReference type="PRINTS" id="PR00455">
    <property type="entry name" value="HTHTETR"/>
</dbReference>
<evidence type="ECO:0000256" key="1">
    <source>
        <dbReference type="ARBA" id="ARBA00023015"/>
    </source>
</evidence>
<keyword evidence="7" id="KW-1185">Reference proteome</keyword>
<dbReference type="RefSeq" id="WP_205378317.1">
    <property type="nucleotide sequence ID" value="NZ_JAFEJA010000002.1"/>
</dbReference>
<evidence type="ECO:0000259" key="5">
    <source>
        <dbReference type="PROSITE" id="PS50977"/>
    </source>
</evidence>
<evidence type="ECO:0000313" key="7">
    <source>
        <dbReference type="Proteomes" id="UP000664109"/>
    </source>
</evidence>
<reference evidence="6 7" key="1">
    <citation type="journal article" date="2016" name="Arch. Microbiol.">
        <title>Streptomyces zhihengii sp. nov., isolated from rhizospheric soil of Psammosilene tunicoides.</title>
        <authorList>
            <person name="Huang M.J."/>
            <person name="Fei J.J."/>
            <person name="Salam N."/>
            <person name="Kim C.J."/>
            <person name="Hozzein W.N."/>
            <person name="Xiao M."/>
            <person name="Huang H.Q."/>
            <person name="Li W.J."/>
        </authorList>
    </citation>
    <scope>NUCLEOTIDE SEQUENCE [LARGE SCALE GENOMIC DNA]</scope>
    <source>
        <strain evidence="6 7">YIM T102</strain>
    </source>
</reference>
<proteinExistence type="predicted"/>
<organism evidence="6 7">
    <name type="scientific">Streptomyces zhihengii</name>
    <dbReference type="NCBI Taxonomy" id="1818004"/>
    <lineage>
        <taxon>Bacteria</taxon>
        <taxon>Bacillati</taxon>
        <taxon>Actinomycetota</taxon>
        <taxon>Actinomycetes</taxon>
        <taxon>Kitasatosporales</taxon>
        <taxon>Streptomycetaceae</taxon>
        <taxon>Streptomyces</taxon>
    </lineage>
</organism>
<dbReference type="Proteomes" id="UP000664109">
    <property type="component" value="Unassembled WGS sequence"/>
</dbReference>
<keyword evidence="3" id="KW-0804">Transcription</keyword>